<evidence type="ECO:0000313" key="3">
    <source>
        <dbReference type="Proteomes" id="UP000503349"/>
    </source>
</evidence>
<organism evidence="2 3">
    <name type="scientific">Channa argus</name>
    <name type="common">Northern snakehead</name>
    <name type="synonym">Ophicephalus argus</name>
    <dbReference type="NCBI Taxonomy" id="215402"/>
    <lineage>
        <taxon>Eukaryota</taxon>
        <taxon>Metazoa</taxon>
        <taxon>Chordata</taxon>
        <taxon>Craniata</taxon>
        <taxon>Vertebrata</taxon>
        <taxon>Euteleostomi</taxon>
        <taxon>Actinopterygii</taxon>
        <taxon>Neopterygii</taxon>
        <taxon>Teleostei</taxon>
        <taxon>Neoteleostei</taxon>
        <taxon>Acanthomorphata</taxon>
        <taxon>Anabantaria</taxon>
        <taxon>Anabantiformes</taxon>
        <taxon>Channoidei</taxon>
        <taxon>Channidae</taxon>
        <taxon>Channa</taxon>
    </lineage>
</organism>
<feature type="region of interest" description="Disordered" evidence="1">
    <location>
        <begin position="1"/>
        <end position="46"/>
    </location>
</feature>
<evidence type="ECO:0000313" key="2">
    <source>
        <dbReference type="EMBL" id="KAF3700739.1"/>
    </source>
</evidence>
<accession>A0A6G1QEB1</accession>
<gene>
    <name evidence="2" type="ORF">EXN66_Car016427</name>
</gene>
<protein>
    <submittedName>
        <fullName evidence="2">Uncharacterized protein</fullName>
    </submittedName>
</protein>
<feature type="compositionally biased region" description="Basic and acidic residues" evidence="1">
    <location>
        <begin position="27"/>
        <end position="44"/>
    </location>
</feature>
<keyword evidence="3" id="KW-1185">Reference proteome</keyword>
<dbReference type="Proteomes" id="UP000503349">
    <property type="component" value="Chromosome 16"/>
</dbReference>
<evidence type="ECO:0000256" key="1">
    <source>
        <dbReference type="SAM" id="MobiDB-lite"/>
    </source>
</evidence>
<name>A0A6G1QEB1_CHAAH</name>
<dbReference type="AlphaFoldDB" id="A0A6G1QEB1"/>
<reference evidence="3" key="2">
    <citation type="submission" date="2019-02" db="EMBL/GenBank/DDBJ databases">
        <title>Opniocepnalus argus Var Kimnra genome.</title>
        <authorList>
            <person name="Zhou C."/>
            <person name="Xiao S."/>
        </authorList>
    </citation>
    <scope>NUCLEOTIDE SEQUENCE [LARGE SCALE GENOMIC DNA]</scope>
</reference>
<proteinExistence type="predicted"/>
<dbReference type="EMBL" id="CM015727">
    <property type="protein sequence ID" value="KAF3700739.1"/>
    <property type="molecule type" value="Genomic_DNA"/>
</dbReference>
<sequence length="110" mass="12091">MRRHWGKGGQQEAEKKRKRRKLPQSLKETKPEENAQNDKVEFSEPAHAAAAAVVEEERGRAVKTVDTEQTNIKCGHVEQKEAASVCCQLQCEHSPTLCGSTSSTLSCGDA</sequence>
<reference evidence="2 3" key="1">
    <citation type="submission" date="2019-02" db="EMBL/GenBank/DDBJ databases">
        <title>Opniocepnalus argus genome.</title>
        <authorList>
            <person name="Zhou C."/>
            <person name="Xiao S."/>
        </authorList>
    </citation>
    <scope>NUCLEOTIDE SEQUENCE [LARGE SCALE GENOMIC DNA]</scope>
    <source>
        <strain evidence="2">OARG1902GOOAL</strain>
        <tissue evidence="2">Muscle</tissue>
    </source>
</reference>